<dbReference type="PANTHER" id="PTHR34216:SF3">
    <property type="entry name" value="POLY-BETA-1,6-N-ACETYL-D-GLUCOSAMINE N-DEACETYLASE"/>
    <property type="match status" value="1"/>
</dbReference>
<protein>
    <submittedName>
        <fullName evidence="4">Polysaccharide deacetylase family protein</fullName>
    </submittedName>
</protein>
<dbReference type="Gene3D" id="3.20.20.370">
    <property type="entry name" value="Glycoside hydrolase/deacetylase"/>
    <property type="match status" value="1"/>
</dbReference>
<evidence type="ECO:0000259" key="3">
    <source>
        <dbReference type="PROSITE" id="PS51677"/>
    </source>
</evidence>
<dbReference type="EMBL" id="JAADJT010000011">
    <property type="protein sequence ID" value="NGZ87109.1"/>
    <property type="molecule type" value="Genomic_DNA"/>
</dbReference>
<dbReference type="InterPro" id="IPR011330">
    <property type="entry name" value="Glyco_hydro/deAcase_b/a-brl"/>
</dbReference>
<name>A0ABX0FRY9_9BURK</name>
<dbReference type="InterPro" id="IPR051398">
    <property type="entry name" value="Polysacch_Deacetylase"/>
</dbReference>
<dbReference type="RefSeq" id="WP_166107020.1">
    <property type="nucleotide sequence ID" value="NZ_JAADJT010000011.1"/>
</dbReference>
<dbReference type="Proteomes" id="UP000666369">
    <property type="component" value="Unassembled WGS sequence"/>
</dbReference>
<feature type="domain" description="NodB homology" evidence="3">
    <location>
        <begin position="61"/>
        <end position="285"/>
    </location>
</feature>
<keyword evidence="5" id="KW-1185">Reference proteome</keyword>
<evidence type="ECO:0000256" key="1">
    <source>
        <dbReference type="ARBA" id="ARBA00004613"/>
    </source>
</evidence>
<comment type="caution">
    <text evidence="4">The sequence shown here is derived from an EMBL/GenBank/DDBJ whole genome shotgun (WGS) entry which is preliminary data.</text>
</comment>
<dbReference type="CDD" id="cd10918">
    <property type="entry name" value="CE4_NodB_like_5s_6s"/>
    <property type="match status" value="1"/>
</dbReference>
<dbReference type="Pfam" id="PF01522">
    <property type="entry name" value="Polysacc_deac_1"/>
    <property type="match status" value="1"/>
</dbReference>
<reference evidence="5" key="2">
    <citation type="submission" date="2023-07" db="EMBL/GenBank/DDBJ databases">
        <title>Duganella aceri sp. nov., isolated from tree sap.</title>
        <authorList>
            <person name="Kim I.S."/>
        </authorList>
    </citation>
    <scope>NUCLEOTIDE SEQUENCE [LARGE SCALE GENOMIC DNA]</scope>
    <source>
        <strain evidence="5">SAP-35</strain>
    </source>
</reference>
<keyword evidence="2" id="KW-0732">Signal</keyword>
<organism evidence="4 5">
    <name type="scientific">Duganella aceris</name>
    <dbReference type="NCBI Taxonomy" id="2703883"/>
    <lineage>
        <taxon>Bacteria</taxon>
        <taxon>Pseudomonadati</taxon>
        <taxon>Pseudomonadota</taxon>
        <taxon>Betaproteobacteria</taxon>
        <taxon>Burkholderiales</taxon>
        <taxon>Oxalobacteraceae</taxon>
        <taxon>Telluria group</taxon>
        <taxon>Duganella</taxon>
    </lineage>
</organism>
<dbReference type="PANTHER" id="PTHR34216">
    <property type="match status" value="1"/>
</dbReference>
<evidence type="ECO:0000313" key="4">
    <source>
        <dbReference type="EMBL" id="NGZ87109.1"/>
    </source>
</evidence>
<gene>
    <name evidence="4" type="ORF">GW587_22965</name>
</gene>
<evidence type="ECO:0000313" key="5">
    <source>
        <dbReference type="Proteomes" id="UP000666369"/>
    </source>
</evidence>
<comment type="subcellular location">
    <subcellularLocation>
        <location evidence="1">Secreted</location>
    </subcellularLocation>
</comment>
<sequence length="285" mass="31550">MTPRLSILIYHRVLARPDPLLPSLPDVRRFDRQMTLLKRCFRVLSLAHAARRLQDETLPARAACITFDDGYADNVALALPVLRRHGLHATFFIASGYLDGGQMWNDDVITHVRRTVPGTPAQQRATLDHLLGRLKYLPFDERQAAVAALTGAPSRGSELMMRSCQVRALLDAGMDIGAHTHRHPILAAIPDRQALAEIAEGKAALEAIARTPVTLFAYPNGKPGVDYTQRHVDMVNALGFEAAVSTSPGAAYPGSDVLQLPRFTPWEQDLPRFLLRLLESRMRAV</sequence>
<evidence type="ECO:0000256" key="2">
    <source>
        <dbReference type="ARBA" id="ARBA00022729"/>
    </source>
</evidence>
<dbReference type="InterPro" id="IPR002509">
    <property type="entry name" value="NODB_dom"/>
</dbReference>
<proteinExistence type="predicted"/>
<dbReference type="PROSITE" id="PS51677">
    <property type="entry name" value="NODB"/>
    <property type="match status" value="1"/>
</dbReference>
<dbReference type="SUPFAM" id="SSF88713">
    <property type="entry name" value="Glycoside hydrolase/deacetylase"/>
    <property type="match status" value="1"/>
</dbReference>
<accession>A0ABX0FRY9</accession>
<reference evidence="4 5" key="1">
    <citation type="submission" date="2020-01" db="EMBL/GenBank/DDBJ databases">
        <authorList>
            <person name="Lee S.D."/>
        </authorList>
    </citation>
    <scope>NUCLEOTIDE SEQUENCE [LARGE SCALE GENOMIC DNA]</scope>
    <source>
        <strain evidence="4 5">SAP-35</strain>
    </source>
</reference>